<name>I7MJ11_TETTS</name>
<dbReference type="PANTHER" id="PTHR43157:SF31">
    <property type="entry name" value="PHOSPHATIDYLINOSITOL-GLYCAN BIOSYNTHESIS CLASS F PROTEIN"/>
    <property type="match status" value="1"/>
</dbReference>
<dbReference type="eggNOG" id="KOG1208">
    <property type="taxonomic scope" value="Eukaryota"/>
</dbReference>
<dbReference type="Proteomes" id="UP000009168">
    <property type="component" value="Unassembled WGS sequence"/>
</dbReference>
<evidence type="ECO:0000256" key="1">
    <source>
        <dbReference type="ARBA" id="ARBA00023002"/>
    </source>
</evidence>
<keyword evidence="3" id="KW-0812">Transmembrane</keyword>
<dbReference type="InterPro" id="IPR036291">
    <property type="entry name" value="NAD(P)-bd_dom_sf"/>
</dbReference>
<dbReference type="EMBL" id="GG662435">
    <property type="protein sequence ID" value="EAS04940.1"/>
    <property type="molecule type" value="Genomic_DNA"/>
</dbReference>
<evidence type="ECO:0000313" key="4">
    <source>
        <dbReference type="EMBL" id="EAS04940.1"/>
    </source>
</evidence>
<sequence length="333" mass="37598">MTLESETVLSNSSSLCSYQIYLEVAVFVLLLALFKKWINGGTVTKRRDLTNEVIIVTGGNSGIGFETCKDLVKNGARVILATRNEQRGQRAVDELNKIRPNSTEFMKLDLGDLTSVRLFANEFKSKYNKLNCLINNAGIAAISKRILTKDGFESQIGTNHFGHFLLTHLLFDVLKSTPQFRVINVSSRSHIRFCINLDDINFERTPYYRFVAYSASKIANILFTQQLQKNIQDKNLNGKTVSLHPGAVKTEIGSHFSYYKLVYPFILPFALLFLKSPKAGAQTTLQCVYEDFNKLEGGKYYVDCKVTPTANKENITPQNAQKLWDLSVKLLKL</sequence>
<dbReference type="OMA" id="LMCATEP"/>
<dbReference type="FunCoup" id="I7MJ11">
    <property type="interactions" value="16"/>
</dbReference>
<dbReference type="Pfam" id="PF00106">
    <property type="entry name" value="adh_short"/>
    <property type="match status" value="1"/>
</dbReference>
<dbReference type="GO" id="GO:0016491">
    <property type="term" value="F:oxidoreductase activity"/>
    <property type="evidence" value="ECO:0007669"/>
    <property type="project" value="UniProtKB-KW"/>
</dbReference>
<organism evidence="4 5">
    <name type="scientific">Tetrahymena thermophila (strain SB210)</name>
    <dbReference type="NCBI Taxonomy" id="312017"/>
    <lineage>
        <taxon>Eukaryota</taxon>
        <taxon>Sar</taxon>
        <taxon>Alveolata</taxon>
        <taxon>Ciliophora</taxon>
        <taxon>Intramacronucleata</taxon>
        <taxon>Oligohymenophorea</taxon>
        <taxon>Hymenostomatida</taxon>
        <taxon>Tetrahymenina</taxon>
        <taxon>Tetrahymenidae</taxon>
        <taxon>Tetrahymena</taxon>
    </lineage>
</organism>
<evidence type="ECO:0000256" key="2">
    <source>
        <dbReference type="RuleBase" id="RU000363"/>
    </source>
</evidence>
<dbReference type="InterPro" id="IPR002347">
    <property type="entry name" value="SDR_fam"/>
</dbReference>
<dbReference type="OrthoDB" id="1274115at2759"/>
<dbReference type="SUPFAM" id="SSF51735">
    <property type="entry name" value="NAD(P)-binding Rossmann-fold domains"/>
    <property type="match status" value="1"/>
</dbReference>
<dbReference type="PRINTS" id="PR00080">
    <property type="entry name" value="SDRFAMILY"/>
</dbReference>
<proteinExistence type="inferred from homology"/>
<dbReference type="KEGG" id="tet:TTHERM_00685830"/>
<keyword evidence="3" id="KW-1133">Transmembrane helix</keyword>
<keyword evidence="5" id="KW-1185">Reference proteome</keyword>
<dbReference type="AlphaFoldDB" id="I7MJ11"/>
<accession>I7MJ11</accession>
<keyword evidence="3" id="KW-0472">Membrane</keyword>
<dbReference type="STRING" id="312017.I7MJ11"/>
<dbReference type="InParanoid" id="I7MJ11"/>
<dbReference type="GeneID" id="7830713"/>
<evidence type="ECO:0000256" key="3">
    <source>
        <dbReference type="SAM" id="Phobius"/>
    </source>
</evidence>
<evidence type="ECO:0000313" key="5">
    <source>
        <dbReference type="Proteomes" id="UP000009168"/>
    </source>
</evidence>
<dbReference type="HOGENOM" id="CLU_010194_44_5_1"/>
<comment type="similarity">
    <text evidence="2">Belongs to the short-chain dehydrogenases/reductases (SDR) family.</text>
</comment>
<reference evidence="5" key="1">
    <citation type="journal article" date="2006" name="PLoS Biol.">
        <title>Macronuclear genome sequence of the ciliate Tetrahymena thermophila, a model eukaryote.</title>
        <authorList>
            <person name="Eisen J.A."/>
            <person name="Coyne R.S."/>
            <person name="Wu M."/>
            <person name="Wu D."/>
            <person name="Thiagarajan M."/>
            <person name="Wortman J.R."/>
            <person name="Badger J.H."/>
            <person name="Ren Q."/>
            <person name="Amedeo P."/>
            <person name="Jones K.M."/>
            <person name="Tallon L.J."/>
            <person name="Delcher A.L."/>
            <person name="Salzberg S.L."/>
            <person name="Silva J.C."/>
            <person name="Haas B.J."/>
            <person name="Majoros W.H."/>
            <person name="Farzad M."/>
            <person name="Carlton J.M."/>
            <person name="Smith R.K. Jr."/>
            <person name="Garg J."/>
            <person name="Pearlman R.E."/>
            <person name="Karrer K.M."/>
            <person name="Sun L."/>
            <person name="Manning G."/>
            <person name="Elde N.C."/>
            <person name="Turkewitz A.P."/>
            <person name="Asai D.J."/>
            <person name="Wilkes D.E."/>
            <person name="Wang Y."/>
            <person name="Cai H."/>
            <person name="Collins K."/>
            <person name="Stewart B.A."/>
            <person name="Lee S.R."/>
            <person name="Wilamowska K."/>
            <person name="Weinberg Z."/>
            <person name="Ruzzo W.L."/>
            <person name="Wloga D."/>
            <person name="Gaertig J."/>
            <person name="Frankel J."/>
            <person name="Tsao C.-C."/>
            <person name="Gorovsky M.A."/>
            <person name="Keeling P.J."/>
            <person name="Waller R.F."/>
            <person name="Patron N.J."/>
            <person name="Cherry J.M."/>
            <person name="Stover N.A."/>
            <person name="Krieger C.J."/>
            <person name="del Toro C."/>
            <person name="Ryder H.F."/>
            <person name="Williamson S.C."/>
            <person name="Barbeau R.A."/>
            <person name="Hamilton E.P."/>
            <person name="Orias E."/>
        </authorList>
    </citation>
    <scope>NUCLEOTIDE SEQUENCE [LARGE SCALE GENOMIC DNA]</scope>
    <source>
        <strain evidence="5">SB210</strain>
    </source>
</reference>
<dbReference type="RefSeq" id="XP_001025185.1">
    <property type="nucleotide sequence ID" value="XM_001025185.1"/>
</dbReference>
<dbReference type="CDD" id="cd05327">
    <property type="entry name" value="retinol-DH_like_SDR_c_like"/>
    <property type="match status" value="1"/>
</dbReference>
<gene>
    <name evidence="4" type="ORF">TTHERM_00685830</name>
</gene>
<dbReference type="PANTHER" id="PTHR43157">
    <property type="entry name" value="PHOSPHATIDYLINOSITOL-GLYCAN BIOSYNTHESIS CLASS F PROTEIN-RELATED"/>
    <property type="match status" value="1"/>
</dbReference>
<protein>
    <submittedName>
        <fullName evidence="4">Oxidoreductase, short chain dehydrogenase/reductase family protein</fullName>
    </submittedName>
</protein>
<dbReference type="PRINTS" id="PR00081">
    <property type="entry name" value="GDHRDH"/>
</dbReference>
<feature type="transmembrane region" description="Helical" evidence="3">
    <location>
        <begin position="20"/>
        <end position="38"/>
    </location>
</feature>
<keyword evidence="1" id="KW-0560">Oxidoreductase</keyword>
<dbReference type="Gene3D" id="3.40.50.720">
    <property type="entry name" value="NAD(P)-binding Rossmann-like Domain"/>
    <property type="match status" value="1"/>
</dbReference>